<reference evidence="4" key="1">
    <citation type="journal article" date="2023" name="Mar. Drugs">
        <title>Gemmata algarum, a Novel Planctomycete Isolated from an Algal Mat, Displays Antimicrobial Activity.</title>
        <authorList>
            <person name="Kumar G."/>
            <person name="Kallscheuer N."/>
            <person name="Kashif M."/>
            <person name="Ahamad S."/>
            <person name="Jagadeeshwari U."/>
            <person name="Pannikurungottu S."/>
            <person name="Haufschild T."/>
            <person name="Kabuu M."/>
            <person name="Sasikala C."/>
            <person name="Jogler C."/>
            <person name="Ramana C."/>
        </authorList>
    </citation>
    <scope>NUCLEOTIDE SEQUENCE [LARGE SCALE GENOMIC DNA]</scope>
    <source>
        <strain evidence="4">JC673</strain>
    </source>
</reference>
<accession>A0ABU5ETH8</accession>
<dbReference type="Pfam" id="PF03592">
    <property type="entry name" value="Terminase_2"/>
    <property type="match status" value="1"/>
</dbReference>
<keyword evidence="4" id="KW-1185">Reference proteome</keyword>
<dbReference type="InterPro" id="IPR038713">
    <property type="entry name" value="Terminase_Gp1_N_sf"/>
</dbReference>
<comment type="caution">
    <text evidence="3">The sequence shown here is derived from an EMBL/GenBank/DDBJ whole genome shotgun (WGS) entry which is preliminary data.</text>
</comment>
<dbReference type="PANTHER" id="PTHR41328">
    <property type="entry name" value="TERMINASE SMALL SUBUNIT-RELATED"/>
    <property type="match status" value="1"/>
</dbReference>
<proteinExistence type="predicted"/>
<dbReference type="EMBL" id="JAXBLV010000027">
    <property type="protein sequence ID" value="MDY3558391.1"/>
    <property type="molecule type" value="Genomic_DNA"/>
</dbReference>
<name>A0ABU5ETH8_9BACT</name>
<dbReference type="InterPro" id="IPR052404">
    <property type="entry name" value="SPP1-like_terminase"/>
</dbReference>
<evidence type="ECO:0000256" key="1">
    <source>
        <dbReference type="ARBA" id="ARBA00022612"/>
    </source>
</evidence>
<organism evidence="3 4">
    <name type="scientific">Gemmata algarum</name>
    <dbReference type="NCBI Taxonomy" id="2975278"/>
    <lineage>
        <taxon>Bacteria</taxon>
        <taxon>Pseudomonadati</taxon>
        <taxon>Planctomycetota</taxon>
        <taxon>Planctomycetia</taxon>
        <taxon>Gemmatales</taxon>
        <taxon>Gemmataceae</taxon>
        <taxon>Gemmata</taxon>
    </lineage>
</organism>
<dbReference type="Gene3D" id="1.10.10.1400">
    <property type="entry name" value="Terminase, small subunit, N-terminal DNA-binding domain, HTH motif"/>
    <property type="match status" value="1"/>
</dbReference>
<dbReference type="InterPro" id="IPR005335">
    <property type="entry name" value="Terminase_ssu"/>
</dbReference>
<protein>
    <submittedName>
        <fullName evidence="3">Terminase small subunit</fullName>
    </submittedName>
</protein>
<keyword evidence="2" id="KW-0231">Viral genome packaging</keyword>
<gene>
    <name evidence="3" type="ORF">R5W23_005484</name>
</gene>
<sequence>MSEPKKSRAPRPNLTAREARFCALYAESGNATRAYLAAGFPCPNTNAAGVQAFKLLRKGKIRDLIRRMQGEALDAAQVTTDRIAQGLARIAFADRADLFDDRGRLLPPRAWPADVAGTVEGVESEDLFEAVADPNGPKRRELVGYARKVKTARRTEALKVLAQWRRMIGPDVPPLDVLLGALPPDLATVVREALAKAVLANGEGISPTVLPPPGGVGGEARMDAV</sequence>
<dbReference type="PANTHER" id="PTHR41328:SF2">
    <property type="entry name" value="TERMINASE SMALL SUBUNIT"/>
    <property type="match status" value="1"/>
</dbReference>
<dbReference type="RefSeq" id="WP_320685321.1">
    <property type="nucleotide sequence ID" value="NZ_JAXBLV010000027.1"/>
</dbReference>
<evidence type="ECO:0000313" key="4">
    <source>
        <dbReference type="Proteomes" id="UP001272242"/>
    </source>
</evidence>
<evidence type="ECO:0000313" key="3">
    <source>
        <dbReference type="EMBL" id="MDY3558391.1"/>
    </source>
</evidence>
<dbReference type="Proteomes" id="UP001272242">
    <property type="component" value="Unassembled WGS sequence"/>
</dbReference>
<evidence type="ECO:0000256" key="2">
    <source>
        <dbReference type="ARBA" id="ARBA00023219"/>
    </source>
</evidence>
<keyword evidence="1" id="KW-1188">Viral release from host cell</keyword>